<gene>
    <name evidence="2" type="ORF">SAMN02910280_2881</name>
</gene>
<evidence type="ECO:0000313" key="2">
    <source>
        <dbReference type="EMBL" id="SFW48759.1"/>
    </source>
</evidence>
<keyword evidence="1" id="KW-0472">Membrane</keyword>
<organism evidence="2 3">
    <name type="scientific">Ruminococcus flavefaciens</name>
    <dbReference type="NCBI Taxonomy" id="1265"/>
    <lineage>
        <taxon>Bacteria</taxon>
        <taxon>Bacillati</taxon>
        <taxon>Bacillota</taxon>
        <taxon>Clostridia</taxon>
        <taxon>Eubacteriales</taxon>
        <taxon>Oscillospiraceae</taxon>
        <taxon>Ruminococcus</taxon>
    </lineage>
</organism>
<dbReference type="AlphaFoldDB" id="A0A1K1PM79"/>
<evidence type="ECO:0000256" key="1">
    <source>
        <dbReference type="SAM" id="Phobius"/>
    </source>
</evidence>
<dbReference type="Gene3D" id="2.170.120.40">
    <property type="entry name" value="YbbR-like domain"/>
    <property type="match status" value="1"/>
</dbReference>
<proteinExistence type="predicted"/>
<dbReference type="Pfam" id="PF07949">
    <property type="entry name" value="YbbR"/>
    <property type="match status" value="1"/>
</dbReference>
<keyword evidence="1" id="KW-1133">Transmembrane helix</keyword>
<dbReference type="PANTHER" id="PTHR37804:SF1">
    <property type="entry name" value="CDAA REGULATORY PROTEIN CDAR"/>
    <property type="match status" value="1"/>
</dbReference>
<dbReference type="Gene3D" id="2.170.120.30">
    <property type="match status" value="1"/>
</dbReference>
<dbReference type="InterPro" id="IPR053154">
    <property type="entry name" value="c-di-AMP_regulator"/>
</dbReference>
<dbReference type="PANTHER" id="PTHR37804">
    <property type="entry name" value="CDAA REGULATORY PROTEIN CDAR"/>
    <property type="match status" value="1"/>
</dbReference>
<feature type="transmembrane region" description="Helical" evidence="1">
    <location>
        <begin position="16"/>
        <end position="38"/>
    </location>
</feature>
<dbReference type="RefSeq" id="WP_072301055.1">
    <property type="nucleotide sequence ID" value="NZ_FPIP01000009.1"/>
</dbReference>
<reference evidence="2 3" key="1">
    <citation type="submission" date="2016-11" db="EMBL/GenBank/DDBJ databases">
        <authorList>
            <person name="Jaros S."/>
            <person name="Januszkiewicz K."/>
            <person name="Wedrychowicz H."/>
        </authorList>
    </citation>
    <scope>NUCLEOTIDE SEQUENCE [LARGE SCALE GENOMIC DNA]</scope>
    <source>
        <strain evidence="2 3">YL228</strain>
    </source>
</reference>
<accession>A0A1K1PM79</accession>
<dbReference type="Proteomes" id="UP000183461">
    <property type="component" value="Unassembled WGS sequence"/>
</dbReference>
<sequence length="449" mass="48994">MNENRKRGINETTNNATLLLIAIICAVAAWFIVAMTIYPSESKTITDIPLIMDITGTSAAENGLSITNRNVEKVTVSFDCSRTNYNRINADDIRAYVNFDNITTEGKKTLTIQVDSDNGVELTNLKVYPETVEVELYKFEIKTINVKPKLTNVTLAEGKVFGDIKCQPEEITITGPSSKLAQIAECYAVSEKTLTDLDTSYSGLNSDRLEFIDAEGNPLIDTQFITTDPATVNISMQVLTQKTLPFKVNLKLPQNSDFDKDSLKFDITPAELTIASGSSDVTLTDDPLEIPISLSAVDIGFSKDYNIENMLSAKNVINVSGIENVKVTLKDEGLASKEITLAGGNVKLLHVPSDGYNYSIETAKITFKLIGPADVIDDIIAADLDATVNFLGEDTSKNPDLFEYYVDVSCSTHNNVWCFNAPKVNIRKTAKEGAVKQSSASGNTSSKTN</sequence>
<keyword evidence="1" id="KW-0812">Transmembrane</keyword>
<dbReference type="EMBL" id="FPIP01000009">
    <property type="protein sequence ID" value="SFW48759.1"/>
    <property type="molecule type" value="Genomic_DNA"/>
</dbReference>
<evidence type="ECO:0000313" key="3">
    <source>
        <dbReference type="Proteomes" id="UP000183461"/>
    </source>
</evidence>
<protein>
    <submittedName>
        <fullName evidence="2">YbbR-like protein</fullName>
    </submittedName>
</protein>
<dbReference type="InterPro" id="IPR012505">
    <property type="entry name" value="YbbR"/>
</dbReference>
<name>A0A1K1PM79_RUMFL</name>